<evidence type="ECO:0000313" key="2">
    <source>
        <dbReference type="Proteomes" id="UP000176308"/>
    </source>
</evidence>
<organism evidence="1 2">
    <name type="scientific">Candidatus Staskawiczbacteria bacterium RIFCSPLOWO2_01_FULL_33_9</name>
    <dbReference type="NCBI Taxonomy" id="1802211"/>
    <lineage>
        <taxon>Bacteria</taxon>
        <taxon>Candidatus Staskawicziibacteriota</taxon>
    </lineage>
</organism>
<dbReference type="Pfam" id="PF13483">
    <property type="entry name" value="Lactamase_B_3"/>
    <property type="match status" value="1"/>
</dbReference>
<comment type="caution">
    <text evidence="1">The sequence shown here is derived from an EMBL/GenBank/DDBJ whole genome shotgun (WGS) entry which is preliminary data.</text>
</comment>
<dbReference type="EMBL" id="MHOX01000036">
    <property type="protein sequence ID" value="OGZ70107.1"/>
    <property type="molecule type" value="Genomic_DNA"/>
</dbReference>
<evidence type="ECO:0008006" key="3">
    <source>
        <dbReference type="Google" id="ProtNLM"/>
    </source>
</evidence>
<dbReference type="AlphaFoldDB" id="A0A1G2I672"/>
<dbReference type="Gene3D" id="3.60.15.10">
    <property type="entry name" value="Ribonuclease Z/Hydroxyacylglutathione hydrolase-like"/>
    <property type="match status" value="1"/>
</dbReference>
<name>A0A1G2I672_9BACT</name>
<dbReference type="InterPro" id="IPR050114">
    <property type="entry name" value="UPF0173_UPF0282_UlaG_hydrolase"/>
</dbReference>
<dbReference type="PANTHER" id="PTHR43546:SF3">
    <property type="entry name" value="UPF0173 METAL-DEPENDENT HYDROLASE MJ1163"/>
    <property type="match status" value="1"/>
</dbReference>
<protein>
    <recommendedName>
        <fullName evidence="3">Metallo-beta-lactamase domain-containing protein</fullName>
    </recommendedName>
</protein>
<dbReference type="SUPFAM" id="SSF56281">
    <property type="entry name" value="Metallo-hydrolase/oxidoreductase"/>
    <property type="match status" value="1"/>
</dbReference>
<accession>A0A1G2I672</accession>
<dbReference type="PANTHER" id="PTHR43546">
    <property type="entry name" value="UPF0173 METAL-DEPENDENT HYDROLASE MJ1163-RELATED"/>
    <property type="match status" value="1"/>
</dbReference>
<dbReference type="InterPro" id="IPR036866">
    <property type="entry name" value="RibonucZ/Hydroxyglut_hydro"/>
</dbReference>
<dbReference type="Proteomes" id="UP000176308">
    <property type="component" value="Unassembled WGS sequence"/>
</dbReference>
<gene>
    <name evidence="1" type="ORF">A2904_00430</name>
</gene>
<proteinExistence type="predicted"/>
<evidence type="ECO:0000313" key="1">
    <source>
        <dbReference type="EMBL" id="OGZ70107.1"/>
    </source>
</evidence>
<reference evidence="1 2" key="1">
    <citation type="journal article" date="2016" name="Nat. Commun.">
        <title>Thousands of microbial genomes shed light on interconnected biogeochemical processes in an aquifer system.</title>
        <authorList>
            <person name="Anantharaman K."/>
            <person name="Brown C.T."/>
            <person name="Hug L.A."/>
            <person name="Sharon I."/>
            <person name="Castelle C.J."/>
            <person name="Probst A.J."/>
            <person name="Thomas B.C."/>
            <person name="Singh A."/>
            <person name="Wilkins M.J."/>
            <person name="Karaoz U."/>
            <person name="Brodie E.L."/>
            <person name="Williams K.H."/>
            <person name="Hubbard S.S."/>
            <person name="Banfield J.F."/>
        </authorList>
    </citation>
    <scope>NUCLEOTIDE SEQUENCE [LARGE SCALE GENOMIC DNA]</scope>
</reference>
<sequence>MKITKLGHCCLLIEHKNKRILTDPGAWSTAQNKVTNIDFILITHEHPDHLHIESLETVLQNNPNVKIITNTAVGKIISEKNIKFDVLEESQTILHEDILLEAFGNDHEEIYEQFGKVQNTGYFIDNKLFYPGDAFTKPNKSIEILAFPIVAPWTTFKKAMQYVLDVKPKIAFPVHDGMLVVGRSGPTYLLPPKILESKNIKFTPLKEGENFEI</sequence>